<reference evidence="4 5" key="1">
    <citation type="submission" date="2019-04" db="EMBL/GenBank/DDBJ databases">
        <authorList>
            <consortium name="Wellcome Sanger Institute Data Sharing"/>
        </authorList>
    </citation>
    <scope>NUCLEOTIDE SEQUENCE [LARGE SCALE GENOMIC DNA]</scope>
</reference>
<evidence type="ECO:0000256" key="3">
    <source>
        <dbReference type="SAM" id="MobiDB-lite"/>
    </source>
</evidence>
<dbReference type="Gene3D" id="2.120.10.80">
    <property type="entry name" value="Kelch-type beta propeller"/>
    <property type="match status" value="1"/>
</dbReference>
<evidence type="ECO:0000313" key="5">
    <source>
        <dbReference type="Proteomes" id="UP000694397"/>
    </source>
</evidence>
<dbReference type="InterPro" id="IPR052310">
    <property type="entry name" value="Kelch/BTB_domain_protein"/>
</dbReference>
<reference evidence="4" key="3">
    <citation type="submission" date="2025-09" db="UniProtKB">
        <authorList>
            <consortium name="Ensembl"/>
        </authorList>
    </citation>
    <scope>IDENTIFICATION</scope>
</reference>
<evidence type="ECO:0000256" key="2">
    <source>
        <dbReference type="ARBA" id="ARBA00022737"/>
    </source>
</evidence>
<evidence type="ECO:0000313" key="4">
    <source>
        <dbReference type="Ensembl" id="ENSSFOP00015004627.2"/>
    </source>
</evidence>
<accession>A0A8C9R4W4</accession>
<dbReference type="Ensembl" id="ENSSFOT00015004701.2">
    <property type="protein sequence ID" value="ENSSFOP00015004627.2"/>
    <property type="gene ID" value="ENSSFOG00015003031.2"/>
</dbReference>
<keyword evidence="1" id="KW-0880">Kelch repeat</keyword>
<dbReference type="Pfam" id="PF01344">
    <property type="entry name" value="Kelch_1"/>
    <property type="match status" value="2"/>
</dbReference>
<dbReference type="Gene3D" id="3.30.710.10">
    <property type="entry name" value="Potassium Channel Kv1.1, Chain A"/>
    <property type="match status" value="1"/>
</dbReference>
<dbReference type="InterPro" id="IPR015915">
    <property type="entry name" value="Kelch-typ_b-propeller"/>
</dbReference>
<name>A0A8C9R4W4_SCLFO</name>
<feature type="region of interest" description="Disordered" evidence="3">
    <location>
        <begin position="274"/>
        <end position="293"/>
    </location>
</feature>
<dbReference type="InterPro" id="IPR006652">
    <property type="entry name" value="Kelch_1"/>
</dbReference>
<dbReference type="PANTHER" id="PTHR45972">
    <property type="entry name" value="BTB_2 DOMAIN-CONTAINING PROTEIN"/>
    <property type="match status" value="1"/>
</dbReference>
<organism evidence="4 5">
    <name type="scientific">Scleropages formosus</name>
    <name type="common">Asian bonytongue</name>
    <name type="synonym">Osteoglossum formosum</name>
    <dbReference type="NCBI Taxonomy" id="113540"/>
    <lineage>
        <taxon>Eukaryota</taxon>
        <taxon>Metazoa</taxon>
        <taxon>Chordata</taxon>
        <taxon>Craniata</taxon>
        <taxon>Vertebrata</taxon>
        <taxon>Euteleostomi</taxon>
        <taxon>Actinopterygii</taxon>
        <taxon>Neopterygii</taxon>
        <taxon>Teleostei</taxon>
        <taxon>Osteoglossocephala</taxon>
        <taxon>Osteoglossomorpha</taxon>
        <taxon>Osteoglossiformes</taxon>
        <taxon>Osteoglossidae</taxon>
        <taxon>Scleropages</taxon>
    </lineage>
</organism>
<proteinExistence type="predicted"/>
<keyword evidence="5" id="KW-1185">Reference proteome</keyword>
<dbReference type="PANTHER" id="PTHR45972:SF3">
    <property type="entry name" value="KELCH REPEAT AND BTB DOMAIN-CONTAINING PROTEIN 11"/>
    <property type="match status" value="1"/>
</dbReference>
<dbReference type="SMART" id="SM00612">
    <property type="entry name" value="Kelch"/>
    <property type="match status" value="3"/>
</dbReference>
<evidence type="ECO:0000256" key="1">
    <source>
        <dbReference type="ARBA" id="ARBA00022441"/>
    </source>
</evidence>
<dbReference type="SUPFAM" id="SSF117281">
    <property type="entry name" value="Kelch motif"/>
    <property type="match status" value="1"/>
</dbReference>
<dbReference type="AlphaFoldDB" id="A0A8C9R4W4"/>
<dbReference type="CDD" id="cd18484">
    <property type="entry name" value="BACK_KBTBD11_CMLAP"/>
    <property type="match status" value="1"/>
</dbReference>
<protein>
    <submittedName>
        <fullName evidence="4">Kelch repeat and BTB domain containing 11</fullName>
    </submittedName>
</protein>
<dbReference type="GeneTree" id="ENSGT00940000161983"/>
<reference evidence="4" key="2">
    <citation type="submission" date="2025-08" db="UniProtKB">
        <authorList>
            <consortium name="Ensembl"/>
        </authorList>
    </citation>
    <scope>IDENTIFICATION</scope>
</reference>
<dbReference type="Proteomes" id="UP000694397">
    <property type="component" value="Chromosome 1"/>
</dbReference>
<sequence length="572" mass="64519">MLMVTTDYGNIGKAKITLSTNGWGTTDDHVGWTVCSPHRVQWLEGEPGTDRRSALLVHRSETRLRCVLCGDGVLSSQADEMTVGHLESGCDSTAPSRIPNLHSIAMVDERTAERLMRTFALHLEKHISQQEVYGKKIRAHKSIVAQKRLSCCPTLSVSIKYICSSRMRVDEGNVAGVIAGAKVLQIASHSRVRFAAAMSQHITVENCYEILSTAKKQGLGELKERAYRFMSDNFLEILREPLVYGRLSAHERDLVLRTRLEGKKCLMVAETSDVYDRPGSRPPSRDSSRPQSPLCVVCPEETRTIHYYSETSKEWRPLTRMPDDVNTRGCGMCTMYNYLFVAGGIKGDKGKVSDKVFCYNPVTDAWSEMRPLIEPRSQLKLVSLDGYLYAVGGECLFTVEKYDPRVDRWTPVAPLPRGAFAVAHEATACNGEIYVSGGSLFYRLLKYDPRRDEWQECPYNNSRKRSTDMVAFKNFIYRFDVNRQRGISVFRYNTVVKVWQEAGSLEQEHPLPFRCAIVGNRVYCVNRSQVLQCLLDEENISFGQEPLKAPQEAKGALLPFVLSRPEKPESSA</sequence>
<gene>
    <name evidence="4" type="primary">KBTBD11</name>
</gene>
<keyword evidence="2" id="KW-0677">Repeat</keyword>
<dbReference type="InterPro" id="IPR011333">
    <property type="entry name" value="SKP1/BTB/POZ_sf"/>
</dbReference>
<dbReference type="OrthoDB" id="45365at2759"/>
<feature type="compositionally biased region" description="Basic and acidic residues" evidence="3">
    <location>
        <begin position="274"/>
        <end position="288"/>
    </location>
</feature>